<dbReference type="EMBL" id="UGYW01000002">
    <property type="protein sequence ID" value="SUJ17862.1"/>
    <property type="molecule type" value="Genomic_DNA"/>
</dbReference>
<evidence type="ECO:0000313" key="1">
    <source>
        <dbReference type="EMBL" id="SUJ17862.1"/>
    </source>
</evidence>
<proteinExistence type="predicted"/>
<dbReference type="Proteomes" id="UP000254893">
    <property type="component" value="Unassembled WGS sequence"/>
</dbReference>
<reference evidence="1 2" key="1">
    <citation type="submission" date="2018-06" db="EMBL/GenBank/DDBJ databases">
        <authorList>
            <consortium name="Pathogen Informatics"/>
            <person name="Doyle S."/>
        </authorList>
    </citation>
    <scope>NUCLEOTIDE SEQUENCE [LARGE SCALE GENOMIC DNA]</scope>
    <source>
        <strain evidence="1 2">NCTC11388</strain>
    </source>
</reference>
<organism evidence="1 2">
    <name type="scientific">Sphingobacterium spiritivorum</name>
    <name type="common">Flavobacterium spiritivorum</name>
    <dbReference type="NCBI Taxonomy" id="258"/>
    <lineage>
        <taxon>Bacteria</taxon>
        <taxon>Pseudomonadati</taxon>
        <taxon>Bacteroidota</taxon>
        <taxon>Sphingobacteriia</taxon>
        <taxon>Sphingobacteriales</taxon>
        <taxon>Sphingobacteriaceae</taxon>
        <taxon>Sphingobacterium</taxon>
    </lineage>
</organism>
<accession>A0A380CFF5</accession>
<gene>
    <name evidence="1" type="ORF">NCTC11388_02710</name>
</gene>
<sequence length="227" mass="27337">MNFLSHFYFERYATQPERVLGGILPDLLKNADKKYMFHPSRFETILLDHPQFKPIYEGWNRHLEVDRIFHNTPFFFDHTHRLRIQIQDSLSGLPVRPSFLAHVALELILDHLLLKHQVINVDRFYEDLEKVHPDTIIKFLKIIGLEDTTKFMSYYERFVNSKYTYEYADITRISYALFNIAKRIWDFEPEAGHHLKLTEELIMYTDKQLTDYKSIYFEIQDRLSLAE</sequence>
<evidence type="ECO:0000313" key="2">
    <source>
        <dbReference type="Proteomes" id="UP000254893"/>
    </source>
</evidence>
<evidence type="ECO:0008006" key="3">
    <source>
        <dbReference type="Google" id="ProtNLM"/>
    </source>
</evidence>
<name>A0A380CFF5_SPHSI</name>
<protein>
    <recommendedName>
        <fullName evidence="3">Acyl carrier protein phosphodiesterase</fullName>
    </recommendedName>
</protein>
<dbReference type="RefSeq" id="WP_115170478.1">
    <property type="nucleotide sequence ID" value="NZ_UGYW01000002.1"/>
</dbReference>
<dbReference type="AlphaFoldDB" id="A0A380CFF5"/>